<evidence type="ECO:0000313" key="2">
    <source>
        <dbReference type="Proteomes" id="UP001172102"/>
    </source>
</evidence>
<dbReference type="Proteomes" id="UP001172102">
    <property type="component" value="Unassembled WGS sequence"/>
</dbReference>
<name>A0AA40E0A7_9PEZI</name>
<keyword evidence="2" id="KW-1185">Reference proteome</keyword>
<dbReference type="EMBL" id="JAUKUA010000003">
    <property type="protein sequence ID" value="KAK0720172.1"/>
    <property type="molecule type" value="Genomic_DNA"/>
</dbReference>
<proteinExistence type="predicted"/>
<dbReference type="AlphaFoldDB" id="A0AA40E0A7"/>
<feature type="non-terminal residue" evidence="1">
    <location>
        <position position="1"/>
    </location>
</feature>
<comment type="caution">
    <text evidence="1">The sequence shown here is derived from an EMBL/GenBank/DDBJ whole genome shotgun (WGS) entry which is preliminary data.</text>
</comment>
<organism evidence="1 2">
    <name type="scientific">Lasiosphaeris hirsuta</name>
    <dbReference type="NCBI Taxonomy" id="260670"/>
    <lineage>
        <taxon>Eukaryota</taxon>
        <taxon>Fungi</taxon>
        <taxon>Dikarya</taxon>
        <taxon>Ascomycota</taxon>
        <taxon>Pezizomycotina</taxon>
        <taxon>Sordariomycetes</taxon>
        <taxon>Sordariomycetidae</taxon>
        <taxon>Sordariales</taxon>
        <taxon>Lasiosphaeriaceae</taxon>
        <taxon>Lasiosphaeris</taxon>
    </lineage>
</organism>
<reference evidence="1" key="1">
    <citation type="submission" date="2023-06" db="EMBL/GenBank/DDBJ databases">
        <title>Genome-scale phylogeny and comparative genomics of the fungal order Sordariales.</title>
        <authorList>
            <consortium name="Lawrence Berkeley National Laboratory"/>
            <person name="Hensen N."/>
            <person name="Bonometti L."/>
            <person name="Westerberg I."/>
            <person name="Brannstrom I.O."/>
            <person name="Guillou S."/>
            <person name="Cros-Aarteil S."/>
            <person name="Calhoun S."/>
            <person name="Haridas S."/>
            <person name="Kuo A."/>
            <person name="Mondo S."/>
            <person name="Pangilinan J."/>
            <person name="Riley R."/>
            <person name="Labutti K."/>
            <person name="Andreopoulos B."/>
            <person name="Lipzen A."/>
            <person name="Chen C."/>
            <person name="Yanf M."/>
            <person name="Daum C."/>
            <person name="Ng V."/>
            <person name="Clum A."/>
            <person name="Steindorff A."/>
            <person name="Ohm R."/>
            <person name="Martin F."/>
            <person name="Silar P."/>
            <person name="Natvig D."/>
            <person name="Lalanne C."/>
            <person name="Gautier V."/>
            <person name="Ament-Velasquez S.L."/>
            <person name="Kruys A."/>
            <person name="Hutchinson M.I."/>
            <person name="Powell A.J."/>
            <person name="Barry K."/>
            <person name="Miller A.N."/>
            <person name="Grigoriev I.V."/>
            <person name="Debuchy R."/>
            <person name="Gladieux P."/>
            <person name="Thoren M.H."/>
            <person name="Johannesson H."/>
        </authorList>
    </citation>
    <scope>NUCLEOTIDE SEQUENCE</scope>
    <source>
        <strain evidence="1">SMH4607-1</strain>
    </source>
</reference>
<evidence type="ECO:0000313" key="1">
    <source>
        <dbReference type="EMBL" id="KAK0720172.1"/>
    </source>
</evidence>
<feature type="non-terminal residue" evidence="1">
    <location>
        <position position="222"/>
    </location>
</feature>
<accession>A0AA40E0A7</accession>
<protein>
    <submittedName>
        <fullName evidence="1">Uncharacterized protein</fullName>
    </submittedName>
</protein>
<gene>
    <name evidence="1" type="ORF">B0H67DRAFT_468483</name>
</gene>
<sequence>QNDPNNPYQRDNIIERKGRVDIRCEHKAIVHGFYSDDVDDLCTLIVLGFRFDPNSVARRIKEAHVVVKFAAMDKNTPDPEVLDMYPNGQFSFAPSTHQETLVRGGGVSVGGIAAGVPVGGELKLEHTIERDISDAAGVRGSIDLRGRNWGAKNSVSWTLWENKSAKTGVLPSMPAAILLKRRDMRQFKATFTIKIAADSKTTLGSAFKTDPKDDDVWYDPER</sequence>